<evidence type="ECO:0000313" key="14">
    <source>
        <dbReference type="Proteomes" id="UP000245168"/>
    </source>
</evidence>
<dbReference type="FunFam" id="3.40.50.10490:FF:000002">
    <property type="entry name" value="Glutamine--fructose-6-phosphate aminotransferase [isomerizing]"/>
    <property type="match status" value="1"/>
</dbReference>
<evidence type="ECO:0000259" key="12">
    <source>
        <dbReference type="PROSITE" id="PS51464"/>
    </source>
</evidence>
<proteinExistence type="inferred from homology"/>
<dbReference type="Gene3D" id="3.60.20.10">
    <property type="entry name" value="Glutamine Phosphoribosylpyrophosphate, subunit 1, domain 1"/>
    <property type="match status" value="1"/>
</dbReference>
<keyword evidence="8" id="KW-0677">Repeat</keyword>
<comment type="subcellular location">
    <subcellularLocation>
        <location evidence="2 10">Cytoplasm</location>
    </subcellularLocation>
</comment>
<dbReference type="AlphaFoldDB" id="A0A2U2BXG2"/>
<comment type="subunit">
    <text evidence="10">Homodimer.</text>
</comment>
<dbReference type="CDD" id="cd05009">
    <property type="entry name" value="SIS_GlmS_GlmD_2"/>
    <property type="match status" value="1"/>
</dbReference>
<dbReference type="NCBIfam" id="NF001484">
    <property type="entry name" value="PRK00331.1"/>
    <property type="match status" value="1"/>
</dbReference>
<dbReference type="PANTHER" id="PTHR10937">
    <property type="entry name" value="GLUCOSAMINE--FRUCTOSE-6-PHOSPHATE AMINOTRANSFERASE, ISOMERIZING"/>
    <property type="match status" value="1"/>
</dbReference>
<dbReference type="FunFam" id="3.40.50.10490:FF:000001">
    <property type="entry name" value="Glutamine--fructose-6-phosphate aminotransferase [isomerizing]"/>
    <property type="match status" value="1"/>
</dbReference>
<evidence type="ECO:0000256" key="2">
    <source>
        <dbReference type="ARBA" id="ARBA00004496"/>
    </source>
</evidence>
<keyword evidence="6 10" id="KW-0032">Aminotransferase</keyword>
<dbReference type="InterPro" id="IPR001347">
    <property type="entry name" value="SIS_dom"/>
</dbReference>
<dbReference type="OrthoDB" id="9761808at2"/>
<evidence type="ECO:0000256" key="5">
    <source>
        <dbReference type="ARBA" id="ARBA00022490"/>
    </source>
</evidence>
<dbReference type="PROSITE" id="PS51464">
    <property type="entry name" value="SIS"/>
    <property type="match status" value="2"/>
</dbReference>
<dbReference type="GO" id="GO:0005829">
    <property type="term" value="C:cytosol"/>
    <property type="evidence" value="ECO:0007669"/>
    <property type="project" value="TreeGrafter"/>
</dbReference>
<feature type="initiator methionine" description="Removed" evidence="10">
    <location>
        <position position="1"/>
    </location>
</feature>
<dbReference type="SUPFAM" id="SSF56235">
    <property type="entry name" value="N-terminal nucleophile aminohydrolases (Ntn hydrolases)"/>
    <property type="match status" value="1"/>
</dbReference>
<dbReference type="EC" id="2.6.1.16" evidence="3 10"/>
<evidence type="ECO:0000256" key="7">
    <source>
        <dbReference type="ARBA" id="ARBA00022679"/>
    </source>
</evidence>
<dbReference type="InterPro" id="IPR005855">
    <property type="entry name" value="GFAT"/>
</dbReference>
<accession>A0A2U2BXG2</accession>
<evidence type="ECO:0000256" key="4">
    <source>
        <dbReference type="ARBA" id="ARBA00016090"/>
    </source>
</evidence>
<comment type="catalytic activity">
    <reaction evidence="1 10">
        <text>D-fructose 6-phosphate + L-glutamine = D-glucosamine 6-phosphate + L-glutamate</text>
        <dbReference type="Rhea" id="RHEA:13237"/>
        <dbReference type="ChEBI" id="CHEBI:29985"/>
        <dbReference type="ChEBI" id="CHEBI:58359"/>
        <dbReference type="ChEBI" id="CHEBI:58725"/>
        <dbReference type="ChEBI" id="CHEBI:61527"/>
        <dbReference type="EC" id="2.6.1.16"/>
    </reaction>
</comment>
<dbReference type="EMBL" id="QEXV01000001">
    <property type="protein sequence ID" value="PWE18687.1"/>
    <property type="molecule type" value="Genomic_DNA"/>
</dbReference>
<evidence type="ECO:0000256" key="10">
    <source>
        <dbReference type="HAMAP-Rule" id="MF_00164"/>
    </source>
</evidence>
<name>A0A2U2BXG2_9PROT</name>
<comment type="function">
    <text evidence="10">Catalyzes the first step in hexosamine metabolism, converting fructose-6P into glucosamine-6P using glutamine as a nitrogen source.</text>
</comment>
<reference evidence="14" key="1">
    <citation type="submission" date="2018-05" db="EMBL/GenBank/DDBJ databases">
        <authorList>
            <person name="Liu B.-T."/>
        </authorList>
    </citation>
    <scope>NUCLEOTIDE SEQUENCE [LARGE SCALE GENOMIC DNA]</scope>
    <source>
        <strain evidence="14">WD6-1</strain>
    </source>
</reference>
<dbReference type="InterPro" id="IPR029055">
    <property type="entry name" value="Ntn_hydrolases_N"/>
</dbReference>
<dbReference type="FunFam" id="3.60.20.10:FF:000006">
    <property type="entry name" value="Glutamine--fructose-6-phosphate aminotransferase [isomerizing]"/>
    <property type="match status" value="1"/>
</dbReference>
<dbReference type="GO" id="GO:0006047">
    <property type="term" value="P:UDP-N-acetylglucosamine metabolic process"/>
    <property type="evidence" value="ECO:0007669"/>
    <property type="project" value="TreeGrafter"/>
</dbReference>
<keyword evidence="9" id="KW-0315">Glutamine amidotransferase</keyword>
<dbReference type="CDD" id="cd00714">
    <property type="entry name" value="GFAT"/>
    <property type="match status" value="1"/>
</dbReference>
<keyword evidence="5 10" id="KW-0963">Cytoplasm</keyword>
<protein>
    <recommendedName>
        <fullName evidence="4 10">Glutamine--fructose-6-phosphate aminotransferase [isomerizing]</fullName>
        <ecNumber evidence="3 10">2.6.1.16</ecNumber>
    </recommendedName>
    <alternativeName>
        <fullName evidence="10">D-fructose-6-phosphate amidotransferase</fullName>
    </alternativeName>
    <alternativeName>
        <fullName evidence="10">GFAT</fullName>
    </alternativeName>
    <alternativeName>
        <fullName evidence="10">Glucosamine-6-phosphate synthase</fullName>
    </alternativeName>
    <alternativeName>
        <fullName evidence="10">Hexosephosphate aminotransferase</fullName>
    </alternativeName>
    <alternativeName>
        <fullName evidence="10">L-glutamine--D-fructose-6-phosphate amidotransferase</fullName>
    </alternativeName>
</protein>
<keyword evidence="14" id="KW-1185">Reference proteome</keyword>
<dbReference type="Pfam" id="PF13522">
    <property type="entry name" value="GATase_6"/>
    <property type="match status" value="1"/>
</dbReference>
<feature type="active site" description="For Fru-6P isomerization activity" evidence="10">
    <location>
        <position position="602"/>
    </location>
</feature>
<dbReference type="Proteomes" id="UP000245168">
    <property type="component" value="Unassembled WGS sequence"/>
</dbReference>
<dbReference type="Gene3D" id="3.40.50.10490">
    <property type="entry name" value="Glucose-6-phosphate isomerase like protein, domain 1"/>
    <property type="match status" value="2"/>
</dbReference>
<sequence length="607" mass="65217">MCGIIGIVGTAPVTERLLSGLKRLEYRGYDSAGIAVLDRNGELQRRRAEGKLSNLEAVVRDDPLEGFDGIAHTRWATHGAPTERNAHPHAAGPVAIVHNGIIENYRELEGELKEAGYNFESDTDSEVIAHLIRSRLEGGLDMTSAFDETVRRLRGAYAIAAMCADEPGRIWAAREGSPLVIGLGEQEAFVGSDAFALAGLSRRLIYLEDGDCAEISRAAITVRDSSGREVSRDVKLSEAVAGYADKGEYRHFMEKEIHEQPDAIARTLSRYVDAGYGRFTVETGVDWRTTERLFLTACGTALYAGAIAKYWFESLAQLPVEADVASEFRYREPVVREHDAAVFISQSGETADTLAALRYVKASGADTVAVVNVPESTIAREAKDVILTEAGPEIGVASTKAFTAQLTALACLAGSAAEARGQLDAEGGAALVDALVQAPRQINEAFRLEPKIQQIAHTLARASNVLYLGRGVFFPLALEGALKLKEISYIHAGGYAAGELKHGPIALIEDGTPVVVVAPSDPLFEKTCSNMQEVRARGAHVILITDPKGAQRAGELADEVLVLPDCPRLIQPIVAAAPLQMIAYHTAALKGTDIDQPRNLAKSVTVE</sequence>
<dbReference type="InterPro" id="IPR047084">
    <property type="entry name" value="GFAT_N"/>
</dbReference>
<organism evidence="13 14">
    <name type="scientific">Marinicauda salina</name>
    <dbReference type="NCBI Taxonomy" id="2135793"/>
    <lineage>
        <taxon>Bacteria</taxon>
        <taxon>Pseudomonadati</taxon>
        <taxon>Pseudomonadota</taxon>
        <taxon>Alphaproteobacteria</taxon>
        <taxon>Maricaulales</taxon>
        <taxon>Maricaulaceae</taxon>
        <taxon>Marinicauda</taxon>
    </lineage>
</organism>
<dbReference type="GO" id="GO:0004360">
    <property type="term" value="F:glutamine-fructose-6-phosphate transaminase (isomerizing) activity"/>
    <property type="evidence" value="ECO:0007669"/>
    <property type="project" value="UniProtKB-UniRule"/>
</dbReference>
<dbReference type="PANTHER" id="PTHR10937:SF0">
    <property type="entry name" value="GLUTAMINE--FRUCTOSE-6-PHOSPHATE TRANSAMINASE (ISOMERIZING)"/>
    <property type="match status" value="1"/>
</dbReference>
<dbReference type="InterPro" id="IPR035466">
    <property type="entry name" value="GlmS/AgaS_SIS"/>
</dbReference>
<comment type="caution">
    <text evidence="13">The sequence shown here is derived from an EMBL/GenBank/DDBJ whole genome shotgun (WGS) entry which is preliminary data.</text>
</comment>
<dbReference type="PROSITE" id="PS51278">
    <property type="entry name" value="GATASE_TYPE_2"/>
    <property type="match status" value="1"/>
</dbReference>
<evidence type="ECO:0000256" key="1">
    <source>
        <dbReference type="ARBA" id="ARBA00001031"/>
    </source>
</evidence>
<keyword evidence="7 10" id="KW-0808">Transferase</keyword>
<dbReference type="GO" id="GO:0097367">
    <property type="term" value="F:carbohydrate derivative binding"/>
    <property type="evidence" value="ECO:0007669"/>
    <property type="project" value="InterPro"/>
</dbReference>
<dbReference type="InterPro" id="IPR046348">
    <property type="entry name" value="SIS_dom_sf"/>
</dbReference>
<evidence type="ECO:0000259" key="11">
    <source>
        <dbReference type="PROSITE" id="PS51278"/>
    </source>
</evidence>
<dbReference type="Pfam" id="PF01380">
    <property type="entry name" value="SIS"/>
    <property type="match status" value="2"/>
</dbReference>
<feature type="domain" description="SIS" evidence="12">
    <location>
        <begin position="280"/>
        <end position="422"/>
    </location>
</feature>
<evidence type="ECO:0000256" key="8">
    <source>
        <dbReference type="ARBA" id="ARBA00022737"/>
    </source>
</evidence>
<gene>
    <name evidence="10 13" type="primary">glmS</name>
    <name evidence="13" type="ORF">DDZ18_03595</name>
</gene>
<evidence type="ECO:0000313" key="13">
    <source>
        <dbReference type="EMBL" id="PWE18687.1"/>
    </source>
</evidence>
<feature type="domain" description="SIS" evidence="12">
    <location>
        <begin position="455"/>
        <end position="597"/>
    </location>
</feature>
<dbReference type="HAMAP" id="MF_00164">
    <property type="entry name" value="GlmS"/>
    <property type="match status" value="1"/>
</dbReference>
<dbReference type="RefSeq" id="WP_109251961.1">
    <property type="nucleotide sequence ID" value="NZ_QEXV01000001.1"/>
</dbReference>
<dbReference type="InterPro" id="IPR035490">
    <property type="entry name" value="GlmS/FrlB_SIS"/>
</dbReference>
<dbReference type="InterPro" id="IPR017932">
    <property type="entry name" value="GATase_2_dom"/>
</dbReference>
<dbReference type="GO" id="GO:0005975">
    <property type="term" value="P:carbohydrate metabolic process"/>
    <property type="evidence" value="ECO:0007669"/>
    <property type="project" value="UniProtKB-UniRule"/>
</dbReference>
<dbReference type="GO" id="GO:0046349">
    <property type="term" value="P:amino sugar biosynthetic process"/>
    <property type="evidence" value="ECO:0007669"/>
    <property type="project" value="UniProtKB-ARBA"/>
</dbReference>
<dbReference type="GO" id="GO:0006487">
    <property type="term" value="P:protein N-linked glycosylation"/>
    <property type="evidence" value="ECO:0007669"/>
    <property type="project" value="TreeGrafter"/>
</dbReference>
<dbReference type="SUPFAM" id="SSF53697">
    <property type="entry name" value="SIS domain"/>
    <property type="match status" value="1"/>
</dbReference>
<feature type="active site" description="Nucleophile; for GATase activity" evidence="10">
    <location>
        <position position="2"/>
    </location>
</feature>
<evidence type="ECO:0000256" key="6">
    <source>
        <dbReference type="ARBA" id="ARBA00022576"/>
    </source>
</evidence>
<evidence type="ECO:0000256" key="3">
    <source>
        <dbReference type="ARBA" id="ARBA00012916"/>
    </source>
</evidence>
<evidence type="ECO:0000256" key="9">
    <source>
        <dbReference type="ARBA" id="ARBA00022962"/>
    </source>
</evidence>
<dbReference type="GO" id="GO:0006002">
    <property type="term" value="P:fructose 6-phosphate metabolic process"/>
    <property type="evidence" value="ECO:0007669"/>
    <property type="project" value="TreeGrafter"/>
</dbReference>
<dbReference type="NCBIfam" id="TIGR01135">
    <property type="entry name" value="glmS"/>
    <property type="match status" value="1"/>
</dbReference>
<dbReference type="CDD" id="cd05008">
    <property type="entry name" value="SIS_GlmS_GlmD_1"/>
    <property type="match status" value="1"/>
</dbReference>
<feature type="domain" description="Glutamine amidotransferase type-2" evidence="11">
    <location>
        <begin position="2"/>
        <end position="218"/>
    </location>
</feature>